<evidence type="ECO:0000256" key="3">
    <source>
        <dbReference type="ARBA" id="ARBA00022448"/>
    </source>
</evidence>
<evidence type="ECO:0000256" key="9">
    <source>
        <dbReference type="SAM" id="Phobius"/>
    </source>
</evidence>
<feature type="transmembrane region" description="Helical" evidence="9">
    <location>
        <begin position="153"/>
        <end position="173"/>
    </location>
</feature>
<name>K8PK46_9BRAD</name>
<protein>
    <recommendedName>
        <fullName evidence="10">ABC-2 type transporter transmembrane domain-containing protein</fullName>
    </recommendedName>
</protein>
<sequence length="271" mass="30893">MLIAGQGRMHRQAQMALQDVLAGLSLWTLWGKLGWNDILQRYRRSFLGPLWMTASMAIMVVALGIVYSTLFKAELSHFMPFLCAGLLIWGYISTMITEAGTLFTGAESYIKQIRLPYSLYVFRFVWSKVIILAHNFVVYIAVLLYFHAWPGSVALYAIPGFLLVTLNGALAGMSLGMISARFRDIPQIMTSLVQIIFFITPIMWKPELLGAHQELMTFNPFFYLVEVMRGPLLGQIPAVQTYLIMLLITVLNMAFAAFFFVRFRSRISYWV</sequence>
<feature type="domain" description="ABC-2 type transporter transmembrane" evidence="10">
    <location>
        <begin position="33"/>
        <end position="230"/>
    </location>
</feature>
<evidence type="ECO:0000313" key="11">
    <source>
        <dbReference type="EMBL" id="EKS38733.1"/>
    </source>
</evidence>
<keyword evidence="8 9" id="KW-0472">Membrane</keyword>
<feature type="transmembrane region" description="Helical" evidence="9">
    <location>
        <begin position="185"/>
        <end position="204"/>
    </location>
</feature>
<dbReference type="Proteomes" id="UP000001095">
    <property type="component" value="Unassembled WGS sequence"/>
</dbReference>
<dbReference type="GO" id="GO:0005886">
    <property type="term" value="C:plasma membrane"/>
    <property type="evidence" value="ECO:0007669"/>
    <property type="project" value="UniProtKB-SubCell"/>
</dbReference>
<dbReference type="PATRIC" id="fig|883079.3.peg.1221"/>
<keyword evidence="7" id="KW-0625">Polysaccharide transport</keyword>
<evidence type="ECO:0000256" key="7">
    <source>
        <dbReference type="ARBA" id="ARBA00023047"/>
    </source>
</evidence>
<feature type="transmembrane region" description="Helical" evidence="9">
    <location>
        <begin position="124"/>
        <end position="147"/>
    </location>
</feature>
<dbReference type="GO" id="GO:0140359">
    <property type="term" value="F:ABC-type transporter activity"/>
    <property type="evidence" value="ECO:0007669"/>
    <property type="project" value="InterPro"/>
</dbReference>
<dbReference type="Pfam" id="PF01061">
    <property type="entry name" value="ABC2_membrane"/>
    <property type="match status" value="1"/>
</dbReference>
<dbReference type="PANTHER" id="PTHR30413">
    <property type="entry name" value="INNER MEMBRANE TRANSPORT PERMEASE"/>
    <property type="match status" value="1"/>
</dbReference>
<comment type="subcellular location">
    <subcellularLocation>
        <location evidence="1">Cell membrane</location>
        <topology evidence="1">Multi-pass membrane protein</topology>
    </subcellularLocation>
</comment>
<evidence type="ECO:0000256" key="6">
    <source>
        <dbReference type="ARBA" id="ARBA00022989"/>
    </source>
</evidence>
<dbReference type="GO" id="GO:0015920">
    <property type="term" value="P:lipopolysaccharide transport"/>
    <property type="evidence" value="ECO:0007669"/>
    <property type="project" value="TreeGrafter"/>
</dbReference>
<dbReference type="AlphaFoldDB" id="K8PK46"/>
<keyword evidence="3" id="KW-0813">Transport</keyword>
<comment type="caution">
    <text evidence="11">The sequence shown here is derived from an EMBL/GenBank/DDBJ whole genome shotgun (WGS) entry which is preliminary data.</text>
</comment>
<dbReference type="GO" id="GO:0015774">
    <property type="term" value="P:polysaccharide transport"/>
    <property type="evidence" value="ECO:0007669"/>
    <property type="project" value="UniProtKB-KW"/>
</dbReference>
<dbReference type="EMBL" id="AGWY01000006">
    <property type="protein sequence ID" value="EKS38733.1"/>
    <property type="molecule type" value="Genomic_DNA"/>
</dbReference>
<gene>
    <name evidence="11" type="ORF">HMPREF9696_01202</name>
</gene>
<feature type="transmembrane region" description="Helical" evidence="9">
    <location>
        <begin position="50"/>
        <end position="71"/>
    </location>
</feature>
<evidence type="ECO:0000256" key="2">
    <source>
        <dbReference type="ARBA" id="ARBA00007783"/>
    </source>
</evidence>
<organism evidence="11 12">
    <name type="scientific">Afipia clevelandensis ATCC 49720</name>
    <dbReference type="NCBI Taxonomy" id="883079"/>
    <lineage>
        <taxon>Bacteria</taxon>
        <taxon>Pseudomonadati</taxon>
        <taxon>Pseudomonadota</taxon>
        <taxon>Alphaproteobacteria</taxon>
        <taxon>Hyphomicrobiales</taxon>
        <taxon>Nitrobacteraceae</taxon>
        <taxon>Afipia</taxon>
    </lineage>
</organism>
<evidence type="ECO:0000256" key="5">
    <source>
        <dbReference type="ARBA" id="ARBA00022692"/>
    </source>
</evidence>
<keyword evidence="7" id="KW-0762">Sugar transport</keyword>
<evidence type="ECO:0000313" key="12">
    <source>
        <dbReference type="Proteomes" id="UP000001095"/>
    </source>
</evidence>
<keyword evidence="12" id="KW-1185">Reference proteome</keyword>
<reference evidence="11 12" key="1">
    <citation type="submission" date="2012-04" db="EMBL/GenBank/DDBJ databases">
        <title>The Genome Sequence of Afipia clevelandensis ATCC 49720.</title>
        <authorList>
            <consortium name="The Broad Institute Genome Sequencing Platform"/>
            <person name="Earl A."/>
            <person name="Ward D."/>
            <person name="Feldgarden M."/>
            <person name="Gevers D."/>
            <person name="Huys G."/>
            <person name="Walker B."/>
            <person name="Young S.K."/>
            <person name="Zeng Q."/>
            <person name="Gargeya S."/>
            <person name="Fitzgerald M."/>
            <person name="Haas B."/>
            <person name="Abouelleil A."/>
            <person name="Alvarado L."/>
            <person name="Arachchi H.M."/>
            <person name="Berlin A."/>
            <person name="Chapman S.B."/>
            <person name="Goldberg J."/>
            <person name="Griggs A."/>
            <person name="Gujja S."/>
            <person name="Hansen M."/>
            <person name="Howarth C."/>
            <person name="Imamovic A."/>
            <person name="Larimer J."/>
            <person name="McCowen C."/>
            <person name="Montmayeur A."/>
            <person name="Murphy C."/>
            <person name="Neiman D."/>
            <person name="Pearson M."/>
            <person name="Priest M."/>
            <person name="Roberts A."/>
            <person name="Saif S."/>
            <person name="Shea T."/>
            <person name="Sisk P."/>
            <person name="Sykes S."/>
            <person name="Wortman J."/>
            <person name="Nusbaum C."/>
            <person name="Birren B."/>
        </authorList>
    </citation>
    <scope>NUCLEOTIDE SEQUENCE [LARGE SCALE GENOMIC DNA]</scope>
    <source>
        <strain evidence="11 12">ATCC 49720</strain>
    </source>
</reference>
<feature type="transmembrane region" description="Helical" evidence="9">
    <location>
        <begin position="242"/>
        <end position="261"/>
    </location>
</feature>
<feature type="transmembrane region" description="Helical" evidence="9">
    <location>
        <begin position="77"/>
        <end position="103"/>
    </location>
</feature>
<proteinExistence type="inferred from homology"/>
<dbReference type="HOGENOM" id="CLU_060703_0_0_5"/>
<dbReference type="PANTHER" id="PTHR30413:SF10">
    <property type="entry name" value="CAPSULE POLYSACCHARIDE EXPORT INNER-MEMBRANE PROTEIN CTRC"/>
    <property type="match status" value="1"/>
</dbReference>
<accession>K8PK46</accession>
<comment type="similarity">
    <text evidence="2">Belongs to the ABC-2 integral membrane protein family.</text>
</comment>
<evidence type="ECO:0000256" key="4">
    <source>
        <dbReference type="ARBA" id="ARBA00022475"/>
    </source>
</evidence>
<dbReference type="InterPro" id="IPR013525">
    <property type="entry name" value="ABC2_TM"/>
</dbReference>
<keyword evidence="6 9" id="KW-1133">Transmembrane helix</keyword>
<evidence type="ECO:0000259" key="10">
    <source>
        <dbReference type="Pfam" id="PF01061"/>
    </source>
</evidence>
<evidence type="ECO:0000256" key="1">
    <source>
        <dbReference type="ARBA" id="ARBA00004651"/>
    </source>
</evidence>
<keyword evidence="4" id="KW-1003">Cell membrane</keyword>
<keyword evidence="5 9" id="KW-0812">Transmembrane</keyword>
<evidence type="ECO:0000256" key="8">
    <source>
        <dbReference type="ARBA" id="ARBA00023136"/>
    </source>
</evidence>